<protein>
    <submittedName>
        <fullName evidence="1">Uncharacterized protein</fullName>
    </submittedName>
</protein>
<evidence type="ECO:0000313" key="1">
    <source>
        <dbReference type="EMBL" id="JAV96960.1"/>
    </source>
</evidence>
<dbReference type="AlphaFoldDB" id="A0A1Y1NJ94"/>
<organism evidence="1">
    <name type="scientific">Photinus pyralis</name>
    <name type="common">Common eastern firefly</name>
    <name type="synonym">Lampyris pyralis</name>
    <dbReference type="NCBI Taxonomy" id="7054"/>
    <lineage>
        <taxon>Eukaryota</taxon>
        <taxon>Metazoa</taxon>
        <taxon>Ecdysozoa</taxon>
        <taxon>Arthropoda</taxon>
        <taxon>Hexapoda</taxon>
        <taxon>Insecta</taxon>
        <taxon>Pterygota</taxon>
        <taxon>Neoptera</taxon>
        <taxon>Endopterygota</taxon>
        <taxon>Coleoptera</taxon>
        <taxon>Polyphaga</taxon>
        <taxon>Elateriformia</taxon>
        <taxon>Elateroidea</taxon>
        <taxon>Lampyridae</taxon>
        <taxon>Lampyrinae</taxon>
        <taxon>Photinus</taxon>
    </lineage>
</organism>
<name>A0A1Y1NJ94_PHOPY</name>
<proteinExistence type="predicted"/>
<dbReference type="EMBL" id="GEZM01003046">
    <property type="protein sequence ID" value="JAV96960.1"/>
    <property type="molecule type" value="Transcribed_RNA"/>
</dbReference>
<reference evidence="1" key="1">
    <citation type="journal article" date="2016" name="Sci. Rep.">
        <title>Molecular characterization of firefly nuptial gifts: a multi-omics approach sheds light on postcopulatory sexual selection.</title>
        <authorList>
            <person name="Al-Wathiqui N."/>
            <person name="Fallon T.R."/>
            <person name="South A."/>
            <person name="Weng J.K."/>
            <person name="Lewis S.M."/>
        </authorList>
    </citation>
    <scope>NUCLEOTIDE SEQUENCE</scope>
</reference>
<sequence length="105" mass="12275">MSLHAKFQIFARSGFGCALCVTNGRILYVCLSKTIEDIELLSCFKKNQKNPFPSEDMLEKNEICRFGLYFLRMLFEQLPKNLKKQKLVTKKFGVENINKQKLNTY</sequence>
<accession>A0A1Y1NJ94</accession>